<feature type="repeat" description="ANK" evidence="1">
    <location>
        <begin position="126"/>
        <end position="147"/>
    </location>
</feature>
<dbReference type="VEuPathDB" id="GiardiaDB:GMRT_10936"/>
<dbReference type="PROSITE" id="PS50297">
    <property type="entry name" value="ANK_REP_REGION"/>
    <property type="match status" value="1"/>
</dbReference>
<gene>
    <name evidence="4" type="ORF">GMRT_10936</name>
</gene>
<dbReference type="Gene3D" id="1.25.40.20">
    <property type="entry name" value="Ankyrin repeat-containing domain"/>
    <property type="match status" value="3"/>
</dbReference>
<dbReference type="AlphaFoldDB" id="A0A4Z1T8J2"/>
<dbReference type="PROSITE" id="PS50088">
    <property type="entry name" value="ANK_REPEAT"/>
    <property type="match status" value="4"/>
</dbReference>
<keyword evidence="2" id="KW-0175">Coiled coil</keyword>
<evidence type="ECO:0000313" key="4">
    <source>
        <dbReference type="EMBL" id="TNJ30443.1"/>
    </source>
</evidence>
<dbReference type="InterPro" id="IPR002110">
    <property type="entry name" value="Ankyrin_rpt"/>
</dbReference>
<evidence type="ECO:0000256" key="1">
    <source>
        <dbReference type="PROSITE-ProRule" id="PRU00023"/>
    </source>
</evidence>
<feature type="repeat" description="ANK" evidence="1">
    <location>
        <begin position="838"/>
        <end position="870"/>
    </location>
</feature>
<dbReference type="InterPro" id="IPR036770">
    <property type="entry name" value="Ankyrin_rpt-contain_sf"/>
</dbReference>
<feature type="repeat" description="ANK" evidence="1">
    <location>
        <begin position="998"/>
        <end position="1030"/>
    </location>
</feature>
<feature type="region of interest" description="Disordered" evidence="3">
    <location>
        <begin position="567"/>
        <end position="618"/>
    </location>
</feature>
<feature type="compositionally biased region" description="Low complexity" evidence="3">
    <location>
        <begin position="690"/>
        <end position="709"/>
    </location>
</feature>
<evidence type="ECO:0000256" key="2">
    <source>
        <dbReference type="SAM" id="Coils"/>
    </source>
</evidence>
<dbReference type="EMBL" id="VDLU01000001">
    <property type="protein sequence ID" value="TNJ30443.1"/>
    <property type="molecule type" value="Genomic_DNA"/>
</dbReference>
<dbReference type="OrthoDB" id="194358at2759"/>
<proteinExistence type="predicted"/>
<dbReference type="SUPFAM" id="SSF48403">
    <property type="entry name" value="Ankyrin repeat"/>
    <property type="match status" value="3"/>
</dbReference>
<dbReference type="PANTHER" id="PTHR24120">
    <property type="entry name" value="GH07239P"/>
    <property type="match status" value="1"/>
</dbReference>
<name>A0A4Z1T8J2_GIAMU</name>
<feature type="repeat" description="ANK" evidence="1">
    <location>
        <begin position="1029"/>
        <end position="1061"/>
    </location>
</feature>
<feature type="region of interest" description="Disordered" evidence="3">
    <location>
        <begin position="326"/>
        <end position="362"/>
    </location>
</feature>
<feature type="compositionally biased region" description="Polar residues" evidence="3">
    <location>
        <begin position="335"/>
        <end position="346"/>
    </location>
</feature>
<feature type="compositionally biased region" description="Polar residues" evidence="3">
    <location>
        <begin position="581"/>
        <end position="592"/>
    </location>
</feature>
<accession>A0A4Z1T8J2</accession>
<dbReference type="PANTHER" id="PTHR24120:SF4">
    <property type="entry name" value="GH07239P"/>
    <property type="match status" value="1"/>
</dbReference>
<keyword evidence="5" id="KW-1185">Reference proteome</keyword>
<dbReference type="Pfam" id="PF12796">
    <property type="entry name" value="Ank_2"/>
    <property type="match status" value="4"/>
</dbReference>
<feature type="coiled-coil region" evidence="2">
    <location>
        <begin position="380"/>
        <end position="442"/>
    </location>
</feature>
<dbReference type="SMART" id="SM00248">
    <property type="entry name" value="ANK"/>
    <property type="match status" value="10"/>
</dbReference>
<organism evidence="4 5">
    <name type="scientific">Giardia muris</name>
    <dbReference type="NCBI Taxonomy" id="5742"/>
    <lineage>
        <taxon>Eukaryota</taxon>
        <taxon>Metamonada</taxon>
        <taxon>Diplomonadida</taxon>
        <taxon>Hexamitidae</taxon>
        <taxon>Giardiinae</taxon>
        <taxon>Giardia</taxon>
    </lineage>
</organism>
<feature type="region of interest" description="Disordered" evidence="3">
    <location>
        <begin position="658"/>
        <end position="741"/>
    </location>
</feature>
<keyword evidence="1" id="KW-0040">ANK repeat</keyword>
<protein>
    <submittedName>
        <fullName evidence="4">Ankyrin repeat protein 1</fullName>
    </submittedName>
</protein>
<comment type="caution">
    <text evidence="4">The sequence shown here is derived from an EMBL/GenBank/DDBJ whole genome shotgun (WGS) entry which is preliminary data.</text>
</comment>
<reference evidence="4 5" key="1">
    <citation type="submission" date="2019-05" db="EMBL/GenBank/DDBJ databases">
        <title>The compact genome of Giardia muris reveals important steps in the evolution of intestinal protozoan parasites.</title>
        <authorList>
            <person name="Xu F."/>
            <person name="Jimenez-Gonzalez A."/>
            <person name="Einarsson E."/>
            <person name="Astvaldsson A."/>
            <person name="Peirasmaki D."/>
            <person name="Eckmann L."/>
            <person name="Andersson J.O."/>
            <person name="Svard S.G."/>
            <person name="Jerlstrom-Hultqvist J."/>
        </authorList>
    </citation>
    <scope>NUCLEOTIDE SEQUENCE [LARGE SCALE GENOMIC DNA]</scope>
    <source>
        <strain evidence="4 5">Roberts-Thomson</strain>
    </source>
</reference>
<evidence type="ECO:0000256" key="3">
    <source>
        <dbReference type="SAM" id="MobiDB-lite"/>
    </source>
</evidence>
<evidence type="ECO:0000313" key="5">
    <source>
        <dbReference type="Proteomes" id="UP000315496"/>
    </source>
</evidence>
<dbReference type="Proteomes" id="UP000315496">
    <property type="component" value="Chromosome 1"/>
</dbReference>
<sequence>MPSRLPAWFAAANNDRIVDAQHLLEECAGARNEAGETALMIAARLGFCDLVQLLSSTEANYVSPSGRTALMIAAEANQPQTCVLLLHEKDITLSDGQDALTLAVGVSAKDALMAMGPHFPVRRTDDGMSPLDMAVQAGNSDAVRILLATQRYTREDLDIAESHLDASSEIQMLLLNARAAIADSHRDSLATDLIIQDGVEPAVRTEPVRNEPSSEMLLTYAHSMTDSERSSMLFELTNLLQHQFAMMDNTTPASESAHDQFIQCILQTLTSKAPIAPPAQPSRDDPVVSDLETKIEELQQKNQDLDTANRRLIESLAEARETIDRLLSEKEDSTGKSQQGSGSRPATLSMEAEDTAHLQDRDARERKLIRMYQQQIEEIRQKAAEDIGAMQEESRRLQADLEKLAMETNESQRNATILQYNASQYQRELQELRDTVSYQQTENRALATAVKLLQSENTVDPTGQLEGTARLSDEVYVLKQECEMLRSRLRQTSNQLTTLIGPLNAPLESVEMRQIIDLAIRSSSEDVTGLFQQSNGIFTVASLLQCIARLQEEIVALQTMGDISLSPEQKAVSPRDFLPRQLQQQRSKTDTSVHMAVEPSYEQEDVPSIPPEPHPGSVQPDLFVRAADFVDIYPTESSPSGRAHSVGVLHLHDLEHSYSRSTNPRGLEVTFDKPDVELGSRASSKGSKIRSPNSNSGSSSLRNGSPASRTVSPRSVSRKPRAIASVPTRNKSPRLAGPMGVYGPQVSVKGGMQRLASPRLRRGTGGKVLKTFGSQLGQSSNVPDVIDMSRALQLNERAELENSSLEYKGTTPLIDAVLEGDNARIPDLMCYAGLLNSDGITALMIAAMRNNCDAIRLLVEAEAGIKSTQGFLAIRFALMRGYFEAAEILTPYEARKHVEISRKGNRHTELMRAVEEDNIVDIWSLARIQGGLQDEDGRTALMRAAQTGNYEACRILYELESGIKTPSGETSLMIAASANFLKSATILSLRESTMRDEEGVTALMRAAQNNNVAIVKLLMYKEAGLQDSSGRTALMYAAKHKYVEVVRLLASLEAGLQMLSRTEKSGKTALIIAVRRGSLACARILTSYERGIKDAAGRLPISYARTTEMRDVLSGSARRK</sequence>